<dbReference type="GO" id="GO:0003677">
    <property type="term" value="F:DNA binding"/>
    <property type="evidence" value="ECO:0007669"/>
    <property type="project" value="UniProtKB-KW"/>
</dbReference>
<dbReference type="PANTHER" id="PTHR35698:SF2">
    <property type="entry name" value="DNA-BINDING PROTEIN RHL1"/>
    <property type="match status" value="1"/>
</dbReference>
<dbReference type="AlphaFoldDB" id="A0A1D6LLW1"/>
<organism evidence="1">
    <name type="scientific">Zea mays</name>
    <name type="common">Maize</name>
    <dbReference type="NCBI Taxonomy" id="4577"/>
    <lineage>
        <taxon>Eukaryota</taxon>
        <taxon>Viridiplantae</taxon>
        <taxon>Streptophyta</taxon>
        <taxon>Embryophyta</taxon>
        <taxon>Tracheophyta</taxon>
        <taxon>Spermatophyta</taxon>
        <taxon>Magnoliopsida</taxon>
        <taxon>Liliopsida</taxon>
        <taxon>Poales</taxon>
        <taxon>Poaceae</taxon>
        <taxon>PACMAD clade</taxon>
        <taxon>Panicoideae</taxon>
        <taxon>Andropogonodae</taxon>
        <taxon>Andropogoneae</taxon>
        <taxon>Tripsacinae</taxon>
        <taxon>Zea</taxon>
    </lineage>
</organism>
<protein>
    <submittedName>
        <fullName evidence="1">DNA-binding protein RHL1</fullName>
    </submittedName>
</protein>
<accession>A0A1D6LLW1</accession>
<reference evidence="1" key="1">
    <citation type="submission" date="2015-12" db="EMBL/GenBank/DDBJ databases">
        <title>Update maize B73 reference genome by single molecule sequencing technologies.</title>
        <authorList>
            <consortium name="Maize Genome Sequencing Project"/>
            <person name="Ware D."/>
        </authorList>
    </citation>
    <scope>NUCLEOTIDE SEQUENCE</scope>
    <source>
        <tissue evidence="1">Seedling</tissue>
    </source>
</reference>
<dbReference type="ExpressionAtlas" id="A0A1D6LLW1">
    <property type="expression patterns" value="baseline and differential"/>
</dbReference>
<dbReference type="InterPro" id="IPR038859">
    <property type="entry name" value="RHL1"/>
</dbReference>
<dbReference type="EMBL" id="CM000782">
    <property type="protein sequence ID" value="AQK80661.1"/>
    <property type="molecule type" value="Genomic_DNA"/>
</dbReference>
<evidence type="ECO:0000313" key="1">
    <source>
        <dbReference type="EMBL" id="AQK80661.1"/>
    </source>
</evidence>
<proteinExistence type="predicted"/>
<dbReference type="GO" id="GO:0042023">
    <property type="term" value="P:DNA endoreduplication"/>
    <property type="evidence" value="ECO:0007669"/>
    <property type="project" value="InterPro"/>
</dbReference>
<sequence>MVKKAVSTAPADAEADERRRLRSLAFSNGLLQRGDPAAPRAPLAPAAAVTRLQGRDVVRRGGQRKSRYLFSFPGLLAPAASGGRVGELADLGTKNPLLYLEFPQGRMKLFGTHVYPKNKYLTLQMTRSAKGVVCEDVFESLIVFSEAWWVGTKEDNPEELKLEFPKEFQNVCALFKPAHLFSSTFSSLCHVPIIYASPFSTDRMARQQTVISEVVQVVPSMKQLEAKLERKLQNLVPQSLHLMTMLLRIQIIRMRITHRL</sequence>
<gene>
    <name evidence="1" type="ORF">ZEAMMB73_Zm00001d036337</name>
</gene>
<keyword evidence="1" id="KW-0238">DNA-binding</keyword>
<name>A0A1D6LLW1_MAIZE</name>
<dbReference type="PANTHER" id="PTHR35698">
    <property type="entry name" value="DNA-BINDING PROTEIN RHL1"/>
    <property type="match status" value="1"/>
</dbReference>